<keyword evidence="2" id="KW-0732">Signal</keyword>
<dbReference type="Pfam" id="PF08212">
    <property type="entry name" value="Lipocalin_2"/>
    <property type="match status" value="1"/>
</dbReference>
<dbReference type="InterPro" id="IPR022272">
    <property type="entry name" value="Lipocalin_CS"/>
</dbReference>
<dbReference type="PIRSF" id="PIRSF036893">
    <property type="entry name" value="Lipocalin_ApoD"/>
    <property type="match status" value="1"/>
</dbReference>
<dbReference type="SUPFAM" id="SSF50814">
    <property type="entry name" value="Lipocalins"/>
    <property type="match status" value="1"/>
</dbReference>
<proteinExistence type="inferred from homology"/>
<dbReference type="InterPro" id="IPR047202">
    <property type="entry name" value="Lipocalin_Blc-like_dom"/>
</dbReference>
<dbReference type="RefSeq" id="WP_019046086.1">
    <property type="nucleotide sequence ID" value="NZ_BAFO02000001.1"/>
</dbReference>
<evidence type="ECO:0000256" key="2">
    <source>
        <dbReference type="PIRNR" id="PIRNR036893"/>
    </source>
</evidence>
<comment type="caution">
    <text evidence="4">The sequence shown here is derived from an EMBL/GenBank/DDBJ whole genome shotgun (WGS) entry which is preliminary data.</text>
</comment>
<dbReference type="PANTHER" id="PTHR10612">
    <property type="entry name" value="APOLIPOPROTEIN D"/>
    <property type="match status" value="1"/>
</dbReference>
<dbReference type="EMBL" id="BAFO02000001">
    <property type="protein sequence ID" value="GAD81446.1"/>
    <property type="molecule type" value="Genomic_DNA"/>
</dbReference>
<dbReference type="eggNOG" id="COG3040">
    <property type="taxonomic scope" value="Bacteria"/>
</dbReference>
<feature type="chain" id="PRO_5013435556" description="Lipocalin/cytosolic fatty-acid binding domain-containing protein" evidence="2">
    <location>
        <begin position="33"/>
        <end position="201"/>
    </location>
</feature>
<dbReference type="GeneID" id="91516245"/>
<evidence type="ECO:0000313" key="4">
    <source>
        <dbReference type="EMBL" id="GAD81446.1"/>
    </source>
</evidence>
<reference evidence="4 5" key="1">
    <citation type="journal article" date="2014" name="BMC Genomics">
        <title>Genome based analysis of type-I polyketide synthase and nonribosomal peptide synthetase gene clusters in seven strains of five representative Nocardia species.</title>
        <authorList>
            <person name="Komaki H."/>
            <person name="Ichikawa N."/>
            <person name="Hosoyama A."/>
            <person name="Takahashi-Nakaguchi A."/>
            <person name="Matsuzawa T."/>
            <person name="Suzuki K."/>
            <person name="Fujita N."/>
            <person name="Gonoi T."/>
        </authorList>
    </citation>
    <scope>NUCLEOTIDE SEQUENCE [LARGE SCALE GENOMIC DNA]</scope>
    <source>
        <strain evidence="4 5">NBRC 15531</strain>
    </source>
</reference>
<dbReference type="InterPro" id="IPR000566">
    <property type="entry name" value="Lipocln_cytosolic_FA-bd_dom"/>
</dbReference>
<name>U5E5E5_NOCAS</name>
<dbReference type="GO" id="GO:0006950">
    <property type="term" value="P:response to stress"/>
    <property type="evidence" value="ECO:0007669"/>
    <property type="project" value="UniProtKB-ARBA"/>
</dbReference>
<gene>
    <name evidence="4" type="ORF">NCAST_01_00140</name>
</gene>
<feature type="domain" description="Lipocalin/cytosolic fatty-acid binding" evidence="3">
    <location>
        <begin position="41"/>
        <end position="181"/>
    </location>
</feature>
<dbReference type="AlphaFoldDB" id="U5E5E5"/>
<dbReference type="CDD" id="cd19438">
    <property type="entry name" value="lipocalin_Blc-like"/>
    <property type="match status" value="1"/>
</dbReference>
<dbReference type="Gene3D" id="2.40.128.20">
    <property type="match status" value="1"/>
</dbReference>
<dbReference type="InterPro" id="IPR022271">
    <property type="entry name" value="Lipocalin_ApoD"/>
</dbReference>
<accession>U5E5E5</accession>
<evidence type="ECO:0000313" key="5">
    <source>
        <dbReference type="Proteomes" id="UP000017048"/>
    </source>
</evidence>
<dbReference type="InterPro" id="IPR012674">
    <property type="entry name" value="Calycin"/>
</dbReference>
<organism evidence="4 5">
    <name type="scientific">Nocardia asteroides NBRC 15531</name>
    <dbReference type="NCBI Taxonomy" id="1110697"/>
    <lineage>
        <taxon>Bacteria</taxon>
        <taxon>Bacillati</taxon>
        <taxon>Actinomycetota</taxon>
        <taxon>Actinomycetes</taxon>
        <taxon>Mycobacteriales</taxon>
        <taxon>Nocardiaceae</taxon>
        <taxon>Nocardia</taxon>
    </lineage>
</organism>
<dbReference type="PROSITE" id="PS00213">
    <property type="entry name" value="LIPOCALIN"/>
    <property type="match status" value="1"/>
</dbReference>
<dbReference type="Proteomes" id="UP000017048">
    <property type="component" value="Unassembled WGS sequence"/>
</dbReference>
<keyword evidence="5" id="KW-1185">Reference proteome</keyword>
<evidence type="ECO:0000259" key="3">
    <source>
        <dbReference type="Pfam" id="PF08212"/>
    </source>
</evidence>
<evidence type="ECO:0000256" key="1">
    <source>
        <dbReference type="ARBA" id="ARBA00006889"/>
    </source>
</evidence>
<protein>
    <recommendedName>
        <fullName evidence="3">Lipocalin/cytosolic fatty-acid binding domain-containing protein</fullName>
    </recommendedName>
</protein>
<comment type="similarity">
    <text evidence="1 2">Belongs to the calycin superfamily. Lipocalin family.</text>
</comment>
<dbReference type="PANTHER" id="PTHR10612:SF34">
    <property type="entry name" value="APOLIPOPROTEIN D"/>
    <property type="match status" value="1"/>
</dbReference>
<sequence>MRIARSSVPLRLSLAACAAAAGAALFPAAASAAPPAPVPSLELARYLGVWHQLAAVPAPFSLNCAGDTTATYTLDPAGDVGVYNRCRTWSGGTDEIRGTATVTDPVTNAQLHVSFPSVPGQDQRTGAPNYIVTALGPDYSWAVVTDPSRLSGFVLSRTPAVDAATWTDIDAAIVAAGQNTCVYLTTPTAGGRSDMIPLCAR</sequence>
<feature type="signal peptide" evidence="2">
    <location>
        <begin position="1"/>
        <end position="32"/>
    </location>
</feature>
<dbReference type="STRING" id="1824.SAMN05444423_111126"/>